<feature type="coiled-coil region" evidence="1">
    <location>
        <begin position="5184"/>
        <end position="5225"/>
    </location>
</feature>
<feature type="region of interest" description="Disordered" evidence="2">
    <location>
        <begin position="2526"/>
        <end position="2545"/>
    </location>
</feature>
<comment type="caution">
    <text evidence="7">The sequence shown here is derived from an EMBL/GenBank/DDBJ whole genome shotgun (WGS) entry which is preliminary data.</text>
</comment>
<evidence type="ECO:0000256" key="2">
    <source>
        <dbReference type="SAM" id="MobiDB-lite"/>
    </source>
</evidence>
<feature type="chain" id="PRO_5012005652" description="PPM-type phosphatase domain-containing protein" evidence="4">
    <location>
        <begin position="25"/>
        <end position="5317"/>
    </location>
</feature>
<dbReference type="GO" id="GO:0015074">
    <property type="term" value="P:DNA integration"/>
    <property type="evidence" value="ECO:0007669"/>
    <property type="project" value="InterPro"/>
</dbReference>
<evidence type="ECO:0000259" key="6">
    <source>
        <dbReference type="PROSITE" id="PS51746"/>
    </source>
</evidence>
<feature type="domain" description="Integrase catalytic" evidence="5">
    <location>
        <begin position="3817"/>
        <end position="4000"/>
    </location>
</feature>
<feature type="compositionally biased region" description="Basic residues" evidence="2">
    <location>
        <begin position="2589"/>
        <end position="2599"/>
    </location>
</feature>
<feature type="region of interest" description="Disordered" evidence="2">
    <location>
        <begin position="3462"/>
        <end position="3506"/>
    </location>
</feature>
<dbReference type="InterPro" id="IPR015655">
    <property type="entry name" value="PP2C"/>
</dbReference>
<accession>A0A1Q9DVN0</accession>
<feature type="compositionally biased region" description="Low complexity" evidence="2">
    <location>
        <begin position="5143"/>
        <end position="5164"/>
    </location>
</feature>
<feature type="transmembrane region" description="Helical" evidence="3">
    <location>
        <begin position="1125"/>
        <end position="1153"/>
    </location>
</feature>
<dbReference type="EMBL" id="LSRX01000370">
    <property type="protein sequence ID" value="OLP99243.1"/>
    <property type="molecule type" value="Genomic_DNA"/>
</dbReference>
<evidence type="ECO:0000256" key="4">
    <source>
        <dbReference type="SAM" id="SignalP"/>
    </source>
</evidence>
<dbReference type="SUPFAM" id="SSF53850">
    <property type="entry name" value="Periplasmic binding protein-like II"/>
    <property type="match status" value="1"/>
</dbReference>
<dbReference type="InterPro" id="IPR001932">
    <property type="entry name" value="PPM-type_phosphatase-like_dom"/>
</dbReference>
<feature type="region of interest" description="Disordered" evidence="2">
    <location>
        <begin position="2582"/>
        <end position="2630"/>
    </location>
</feature>
<gene>
    <name evidence="7" type="ORF">AK812_SmicGene18217</name>
</gene>
<keyword evidence="3" id="KW-1133">Transmembrane helix</keyword>
<evidence type="ECO:0008006" key="9">
    <source>
        <dbReference type="Google" id="ProtNLM"/>
    </source>
</evidence>
<feature type="transmembrane region" description="Helical" evidence="3">
    <location>
        <begin position="1165"/>
        <end position="1184"/>
    </location>
</feature>
<dbReference type="Gene3D" id="3.60.40.10">
    <property type="entry name" value="PPM-type phosphatase domain"/>
    <property type="match status" value="2"/>
</dbReference>
<dbReference type="PROSITE" id="PS51746">
    <property type="entry name" value="PPM_2"/>
    <property type="match status" value="1"/>
</dbReference>
<dbReference type="Proteomes" id="UP000186817">
    <property type="component" value="Unassembled WGS sequence"/>
</dbReference>
<feature type="compositionally biased region" description="Polar residues" evidence="2">
    <location>
        <begin position="2931"/>
        <end position="2944"/>
    </location>
</feature>
<proteinExistence type="predicted"/>
<feature type="region of interest" description="Disordered" evidence="2">
    <location>
        <begin position="4270"/>
        <end position="4346"/>
    </location>
</feature>
<dbReference type="InterPro" id="IPR001584">
    <property type="entry name" value="Integrase_cat-core"/>
</dbReference>
<feature type="region of interest" description="Disordered" evidence="2">
    <location>
        <begin position="2215"/>
        <end position="2240"/>
    </location>
</feature>
<name>A0A1Q9DVN0_SYMMI</name>
<feature type="domain" description="PPM-type phosphatase" evidence="6">
    <location>
        <begin position="1869"/>
        <end position="2323"/>
    </location>
</feature>
<feature type="region of interest" description="Disordered" evidence="2">
    <location>
        <begin position="5143"/>
        <end position="5170"/>
    </location>
</feature>
<dbReference type="InterPro" id="IPR036457">
    <property type="entry name" value="PPM-type-like_dom_sf"/>
</dbReference>
<dbReference type="PROSITE" id="PS50994">
    <property type="entry name" value="INTEGRASE"/>
    <property type="match status" value="1"/>
</dbReference>
<reference evidence="7 8" key="1">
    <citation type="submission" date="2016-02" db="EMBL/GenBank/DDBJ databases">
        <title>Genome analysis of coral dinoflagellate symbionts highlights evolutionary adaptations to a symbiotic lifestyle.</title>
        <authorList>
            <person name="Aranda M."/>
            <person name="Li Y."/>
            <person name="Liew Y.J."/>
            <person name="Baumgarten S."/>
            <person name="Simakov O."/>
            <person name="Wilson M."/>
            <person name="Piel J."/>
            <person name="Ashoor H."/>
            <person name="Bougouffa S."/>
            <person name="Bajic V.B."/>
            <person name="Ryu T."/>
            <person name="Ravasi T."/>
            <person name="Bayer T."/>
            <person name="Micklem G."/>
            <person name="Kim H."/>
            <person name="Bhak J."/>
            <person name="Lajeunesse T.C."/>
            <person name="Voolstra C.R."/>
        </authorList>
    </citation>
    <scope>NUCLEOTIDE SEQUENCE [LARGE SCALE GENOMIC DNA]</scope>
    <source>
        <strain evidence="7 8">CCMP2467</strain>
    </source>
</reference>
<feature type="compositionally biased region" description="Low complexity" evidence="2">
    <location>
        <begin position="2226"/>
        <end position="2236"/>
    </location>
</feature>
<dbReference type="SUPFAM" id="SSF81606">
    <property type="entry name" value="PP2C-like"/>
    <property type="match status" value="2"/>
</dbReference>
<dbReference type="GO" id="GO:0003676">
    <property type="term" value="F:nucleic acid binding"/>
    <property type="evidence" value="ECO:0007669"/>
    <property type="project" value="InterPro"/>
</dbReference>
<feature type="transmembrane region" description="Helical" evidence="3">
    <location>
        <begin position="1296"/>
        <end position="1322"/>
    </location>
</feature>
<feature type="transmembrane region" description="Helical" evidence="3">
    <location>
        <begin position="1041"/>
        <end position="1060"/>
    </location>
</feature>
<feature type="compositionally biased region" description="Polar residues" evidence="2">
    <location>
        <begin position="2991"/>
        <end position="3012"/>
    </location>
</feature>
<keyword evidence="8" id="KW-1185">Reference proteome</keyword>
<evidence type="ECO:0000313" key="8">
    <source>
        <dbReference type="Proteomes" id="UP000186817"/>
    </source>
</evidence>
<feature type="transmembrane region" description="Helical" evidence="3">
    <location>
        <begin position="1227"/>
        <end position="1251"/>
    </location>
</feature>
<organism evidence="7 8">
    <name type="scientific">Symbiodinium microadriaticum</name>
    <name type="common">Dinoflagellate</name>
    <name type="synonym">Zooxanthella microadriatica</name>
    <dbReference type="NCBI Taxonomy" id="2951"/>
    <lineage>
        <taxon>Eukaryota</taxon>
        <taxon>Sar</taxon>
        <taxon>Alveolata</taxon>
        <taxon>Dinophyceae</taxon>
        <taxon>Suessiales</taxon>
        <taxon>Symbiodiniaceae</taxon>
        <taxon>Symbiodinium</taxon>
    </lineage>
</organism>
<dbReference type="Pfam" id="PF00481">
    <property type="entry name" value="PP2C"/>
    <property type="match status" value="2"/>
</dbReference>
<feature type="compositionally biased region" description="Low complexity" evidence="2">
    <location>
        <begin position="2921"/>
        <end position="2930"/>
    </location>
</feature>
<dbReference type="Gene3D" id="3.30.420.10">
    <property type="entry name" value="Ribonuclease H-like superfamily/Ribonuclease H"/>
    <property type="match status" value="1"/>
</dbReference>
<dbReference type="SMART" id="SM00332">
    <property type="entry name" value="PP2Cc"/>
    <property type="match status" value="1"/>
</dbReference>
<protein>
    <recommendedName>
        <fullName evidence="9">PPM-type phosphatase domain-containing protein</fullName>
    </recommendedName>
</protein>
<dbReference type="GO" id="GO:0004722">
    <property type="term" value="F:protein serine/threonine phosphatase activity"/>
    <property type="evidence" value="ECO:0007669"/>
    <property type="project" value="InterPro"/>
</dbReference>
<evidence type="ECO:0000256" key="1">
    <source>
        <dbReference type="SAM" id="Coils"/>
    </source>
</evidence>
<dbReference type="SMART" id="SM01411">
    <property type="entry name" value="Ephrin_rec_like"/>
    <property type="match status" value="2"/>
</dbReference>
<keyword evidence="3" id="KW-0472">Membrane</keyword>
<feature type="region of interest" description="Disordered" evidence="2">
    <location>
        <begin position="2910"/>
        <end position="3025"/>
    </location>
</feature>
<dbReference type="OrthoDB" id="10035969at2759"/>
<dbReference type="CDD" id="cd00143">
    <property type="entry name" value="PP2Cc"/>
    <property type="match status" value="1"/>
</dbReference>
<feature type="compositionally biased region" description="Polar residues" evidence="2">
    <location>
        <begin position="2951"/>
        <end position="2968"/>
    </location>
</feature>
<evidence type="ECO:0000313" key="7">
    <source>
        <dbReference type="EMBL" id="OLP99243.1"/>
    </source>
</evidence>
<feature type="transmembrane region" description="Helical" evidence="3">
    <location>
        <begin position="1380"/>
        <end position="1399"/>
    </location>
</feature>
<dbReference type="PANTHER" id="PTHR47992">
    <property type="entry name" value="PROTEIN PHOSPHATASE"/>
    <property type="match status" value="1"/>
</dbReference>
<evidence type="ECO:0000259" key="5">
    <source>
        <dbReference type="PROSITE" id="PS50994"/>
    </source>
</evidence>
<feature type="signal peptide" evidence="4">
    <location>
        <begin position="1"/>
        <end position="24"/>
    </location>
</feature>
<keyword evidence="4" id="KW-0732">Signal</keyword>
<sequence>MQTLRRICAWSTLGILSFGFTARADVAVQDFEAQCFSSGEAGSVDRSSTTIRLLVQDWTSHELVSTVAAFILKEWLGYRVELVRLTEPFSQDVNVHQAALDTLRKGAWDVDVENWVLIQPQGLQDELTANSEPFSPIGYSGRSGLYISKSTANDHRFADWWKFYLQSDRAQSMGFSGTDQDDLRRVLGSDFPSCTPEQFPWCSRDLEGYWISPACRQNVSSCIQVLMGPPHWDQGYFEQVAANLQIPFAFAYYGADGLRQKHIQLAESPEDVVFYSWSSNWGIEHAARISLPDPLTASVVADYERLPNGTNAVDYPEVLLMKVLAKTLFQKAPEAYWMFRRLTLDKQKLREMLASSQHTTRQQIEESACAFVKANTDLIRQVAPECVTQSASELANPDNAFEQGTGTCTHSEVGDFRCFDTVYDSRAYPDRPDRSKTVIRFGQRDWLSHDLMRTIAMILIHEKLGYTVRSEDIVNEPSRDWAALLERNAMDVEMESWQVDIYDPLVQVYLNGDGIVQPPERIGWMGRIGMFVMPEVLQQLPFADFYKFYEGSEALQAGYRAPNRTERLNVLDGISFCRPDSDNFWCEGPYENQYVPDHCRSPNSTCIEAIMSNPSWSQGTFEQLVVNHNLSIVLSYYGAQQPKLVEQVFENRMPSIFYGWIPWEKAAQFGLSNDVGRVSFPDFYRGCDGTVPSPTGLRQCDLSATTVYKIRRKDLSERAPEAAYVIDNLEVTQEQMALLLSMHEAGGGNLTTRETACYFAKTMTEAVENALPECITNPPANPKIGDRVWNSAVRECVRLECARNASLIYDSTTGFSRCRVCSVENAGTVPADDQMSCKPCPAATAPDELGETCLGCPAGRYAQEAASPICQACPENRYNPLPRQSRCARCPRGAICYGPDGVNGTGSTTFYAAARYHLLVDADPDIRIQEAFQKQVETCVDCWDKADPLITIGPYECTVAAACRENNTCFQTADGIPVMDGPLCGRCRPGFQRSTPDEPCNRCPPDWLTIVVIIVCVLGGIGGLCLLSWSQDASLGNLRGVYSIVLKILCNFFVQLKALGQVTDLNGVIKALSDESLSQAILTSPVAFSLGIGDVLENPSTAIFSIECLMMSGGTSPRDSQYLKVLGALLLIPLTLLLTWTLSVLACWSWHLLRPKPLRWSNRSLSARILLSFSSLAVLEMYFLQPMVTSQLLSVFDCTSTDLGGAPLGLRRWSYDMSVDCESDSHLQWQLATTFGLLLFSFGIPFILYLIPKLILRSKHYTLQSPEMWSVFGFLYDGFEPDFWYYESWMMLRKTYILIAANLFWLSPETRTVLLLTLVIYFRYMHLRDLPFDNRAYQGVDRLQFDSLATFTWLLLGRLFRTMLQMTDNALDASYSPVFYVPAACNFMVLLCRAVYLVLREMIWPLQSPPTLLPKWLRARLDHRLTFSFIPPAGMDDGHPDRDAFIGMEHGSLSGLAGNVAADWSLAPAHTLPNEEREMLKTILTETVEVLLRRHEIVHKEAPQVIYLPTFLLQMERVLVASMCYAVKSRIINEELLTHRDTWGKWLFGIWDDTKSYVKEVLFGGDRTRRNILRSHSDRPWHDEGCEHLAHNQHLVKRPVSTEEIQIALYSLWPELVDPKKNSRDAENNHLREIVHAHKGIIDMHGSVSHIFDSDMHAASIVRRRTRSVRIEGGINMDGININGVGAGKQPPSDEEYEEQEELGRAMLEDEMPLPTDIRIETGMVKILKASRRSSSKLALCVLRRCLLAIGLERLKNAPSKYLRTFSEFVEQAPPVATLSIVIRAWKTLLWAAGVALIVLCRSLQSRGHEQPGWGIGVPAPAAQEALEHRRAVRGADPARLARGAQADVKQPQLRPLYRELKVGHLTLELGAACWQGGKETNEDRFALDLELLSADGLPVPGVLVLDGHSGHRCVEHLAERLPKVLQTRLANKPNLTDEHLRDAVLEACALVDDEFLCWARQHEAMDGSTLLLALVYAEQGGAYRLLVANVGDSRAVLCRAAKEPSAQQQPLQACRLSEDHKPNRPDEQQRIEALGGVVDLYGVWRVFCPSQVFFGGRAIPRWGLAVSRAFGDLLLKEPQKYGCEQVRGGLVTAEPELRVVELDPAPLFIHLPFGSTIQSFETVVSGLFLIFTGIALPNSLTGNSGAALTLRSELKHDTPAHNEHKVFHFSFEYPIRDPENVTEFFLGGLQHIFEAPSFFYGAIGEKEYYKSEEQGFGKGPTMPAGMSDSHSHSGPGHTGGIPLHEFRKDVPPGWCPGLPDYPLRLYFERLKLWYRVFDGDDTLVGPLVAGRLQGKAQRLGMNLRLIRPDGSYDIGSDALVRLSVEEVRDPQDSRVVLQHSIPSGVQALCNSLKEAFGLSDQEVVNRSIEDFFEFRRGAGNKLSFQEYSVEWDFRLEEAQTKAGLELNDVAKFYLFFRGSSLPQKFVEDIKLQLQGDLRRFQDARTLALRLITKKDDIGNDSSYYQHEAEDDLHEHSWDSSYWTDDSWSWVEDNEEYFDESWQDPGYADYYEDPTDAWYQDESYHGEWQEDLPPAGESPETSYQAEDTAFDEKQAFPVKGKKGKGPGCSICGSRWHSAMSCPVSQGKGAKSKSKGHGKYAPKGWKGSGKRPSYGGKGFGKRPSWGKKGSSGPGYYGYSSKTLVSSFGEVQENLKPTKTVHFQLDKDEEPVINLVRTKPTEELGTEDADDAQPSASAPTAASRKLHLNFPTALYSDYLSYHTVLGEKRRGLLVDPGAASGLIGSETLRDIIETCLPSGDDVQWSREKQNSVSGINGQPESTLGEVRIPLGFSGADGTFAADVLGGEGSMCPALLSNPSLRKKKASLLLDYFDNGDGVMVVSDGADGWHCLRLLLTDSGHYLLPIDHHSRIADSTRKQVEKQLFVWSEGIRAQWPDVRHCFLQRPLSSPCREHERSDYATQNTSSTTSASTTIAENNHNQDTTMAKTSSTTSAVNHNQMATQASSTVAENNHNRDTTPKTPSTTSGSVIYASTYRSSGSPSETSTYRSSGSMSTRPFLDGPSRSSVQDDWVQDGEYLVRRHQVPRRMLFTPSCTLDCPVPADLLTGERITEIKLFPQRASTRFLEDNWKQSQMPCRDLEHLWTGVTKLRVQKEAVIEQPTAPTAMATGCSAEPLPLDPTDFPAYSGDQFPSHWEESRTRKTAKYYKAIPEEYYSKTGRRPVTPGNVQKWMDHCDGHGLRFQAWEWFSGSGRLSLILALAHVMVGFPVDYRYGWDIGHPPHQRLLQRCQEMFDPELLYGAPSCTPWSVASAQKAAHLREQDRQQELPTLEFLYETMMRQHNAHRGFAVEQPYSSDMLKSSPVSRLLDHAGVKITRVDQCMHGAQDENQQPIRKATAILSNRRWPRTTKRCNGHKGAKHGQLQGQWHGCSRTTMAAVYPKRLCQALSQDVWSLLRQASAHRCTLWPRLFLGFQEILYSCERCQLGRAAPSGCEHTMVPGECRYGQPNMRAARPRPATPAHPSPATLSPTAGADPAVGNGASSSSSAAPTLRRDDLEDITGPFKFLARSGDFSGVHLEIHSSLTLGSENRLYLKAALMQSLESCLDIFAAATDRDLRHWLSDPVLLRVYQEVFVDVLNVLGVLVCLRPWTLQVPEPNLSSSLAPIRLLIHGELRRWHVSALEDMSILSHRQLQAPVDEADWHVYVFGVCPEAVSAPSGLGRPAAPYVPAFEKEKDGKTQVDPDTEAVMQELDAIPLPAQPPEEPLPGNEPDEEFKAQGQVEEKVLKPLFDFKKVYKRLQTDLVERDPHTAKRLLLGLHERFYHCPISDFKNMLLRAGLSSDILPLAEEAVMSCSVCRKYVRLPNRPQVKSGGGASSFNLRVQADLFMFKEQWILLMVDEATRYKAAGPVGSREHSELLNKMFDIWFVTFGPPAQLVLDQETSLMGHEAGRELERFGVERVPKGTTAGPAGKQHTGTGLVERHIGLLEISMLKLEAELDRQGIKISLGDLARECTMSQNMSLNYGGVTPSMAVFGVIPRPFYQDDSAGVTAVAGALQTDVTPFEKALRIRQLSLSAVQRAVTEDRISRANRTRTNQLKLDDMVPGVTRIDFHRETQGDVGWRGPAELLKLNKDEGTAVISYQGRPYLVSLRHIRPHQAGIYVTLPDQQEATLLELKHLAEQLTPYKVFTIGWVQHTKEGLTSWHRASSSSLAYGDLWPKVVALGKAMSTKSVGGLMAGSSVRTVHPPRGSVGVLIVWTQGAKDDHCYHEHNTDQPITIKKITTKPVEDTFFLYVFFYVNVEYRPAAELKVIPSEGAQDANSSLNPVPMQMDSVPGTGDNTTNEDGIITTPSRASDLSQTSSTTSANDMDVDTLGGELKRKGPESRTVVLGPESKRSRTSDLINYMSSHRVDHRAQHFLINLYWVMHWTQAVPLEFPMTWYGMDNNVNIAQWDIYMSRAGDGLVDDEEPARHRYLFTWPGKKTEELCADLRGGQVFKVDEETDNIDENEMYTIWPQVEKADAEEIRQFVDTGSFAKMHVNSVGDDTVIVDAVWIRKWKRLPDGGRKVKSRLCARGCFDSQKSLLSTRSTTATRLSQRILVSTAANEDLDCESWDISGAFLKGMDFETVRKLLESRGIRTPVRKVAIIAPGNVWRHLANFDSKFKIDLQRVNDYLLFCVKPVYGLSDAPLAWQLCLHGHFEEQGGKPSLMDENLFYWSSSSSTRTVAMVTTHVDDCGSAGKPSWLKQQYELLVKKFGKVTRQVMPFNHCGVRYSKTPEGYHMSQDDFCEKLKVVTIGKDRKDTDLLTPTELTSFRSILGGLLWLTATRLDLVADVCTLQAQVTRATIAHLRQANNVVRRAMSEVGQGLGLHYRKILPPYRLACIHDSSAAGNVRNYAQEGILVVLCEDRVHGWNRAEEYILNDNDCTFLGGKCHVLWAHGAKAKRISYSTSHAETLAAISGLEAATLVAVRLSELFYMKKRATLQSLIAAQEYGVDRLPVDGCTDCRDFFELASGSGNVPQDKNQRLYIMAYREARMAGRLRWLALVPTESMTADELTKSMVAEPMMRLLSSGTMAFKNEEKHHIVMRSLPKMPKIEERHFDMSDRDLIKDIVKSFLTMGTCTTTQRFVCMALLVNVVGATSTTSTTTSGEDSGWYFIIFVTAVIIVSERILVSTLRLWWQQLGLSTSATTASSTSTSTSSTTISTPTARTSVATDTDELTAEREKGRLLFVANLEAEGLRLRQRNEYLEREVTQLRSRVRELRDSLREAENRPIAHPEDDLYATVDRFLVLACDGVWDVLQDSDAAAVCASAAGVELASHSLVRHAFAAGSGDNLTAVVMTWALRASSPPTSSLRHSAGRGRTA</sequence>
<evidence type="ECO:0000256" key="3">
    <source>
        <dbReference type="SAM" id="Phobius"/>
    </source>
</evidence>
<keyword evidence="3" id="KW-0812">Transmembrane</keyword>
<feature type="transmembrane region" description="Helical" evidence="3">
    <location>
        <begin position="1007"/>
        <end position="1029"/>
    </location>
</feature>
<feature type="transmembrane region" description="Helical" evidence="3">
    <location>
        <begin position="1342"/>
        <end position="1360"/>
    </location>
</feature>
<feature type="region of interest" description="Disordered" evidence="2">
    <location>
        <begin position="2678"/>
        <end position="2699"/>
    </location>
</feature>
<keyword evidence="1" id="KW-0175">Coiled coil</keyword>
<feature type="compositionally biased region" description="Low complexity" evidence="2">
    <location>
        <begin position="2690"/>
        <end position="2699"/>
    </location>
</feature>
<feature type="compositionally biased region" description="Polar residues" evidence="2">
    <location>
        <begin position="4291"/>
        <end position="4320"/>
    </location>
</feature>
<dbReference type="InterPro" id="IPR036397">
    <property type="entry name" value="RNaseH_sf"/>
</dbReference>